<dbReference type="AlphaFoldDB" id="F7YXV7"/>
<reference evidence="7 8" key="1">
    <citation type="submission" date="2010-11" db="EMBL/GenBank/DDBJ databases">
        <title>The complete genome of Thermotoga thermarum DSM 5069.</title>
        <authorList>
            <consortium name="US DOE Joint Genome Institute (JGI-PGF)"/>
            <person name="Lucas S."/>
            <person name="Copeland A."/>
            <person name="Lapidus A."/>
            <person name="Bruce D."/>
            <person name="Goodwin L."/>
            <person name="Pitluck S."/>
            <person name="Kyrpides N."/>
            <person name="Mavromatis K."/>
            <person name="Ivanova N."/>
            <person name="Zeytun A."/>
            <person name="Brettin T."/>
            <person name="Detter J.C."/>
            <person name="Tapia R."/>
            <person name="Han C."/>
            <person name="Land M."/>
            <person name="Hauser L."/>
            <person name="Markowitz V."/>
            <person name="Cheng J.-F."/>
            <person name="Hugenholtz P."/>
            <person name="Woyke T."/>
            <person name="Wu D."/>
            <person name="Spring S."/>
            <person name="Schroeder M."/>
            <person name="Brambilla E."/>
            <person name="Klenk H.-P."/>
            <person name="Eisen J.A."/>
        </authorList>
    </citation>
    <scope>NUCLEOTIDE SEQUENCE [LARGE SCALE GENOMIC DNA]</scope>
    <source>
        <strain evidence="7 8">DSM 5069</strain>
    </source>
</reference>
<dbReference type="Gene3D" id="3.30.565.10">
    <property type="entry name" value="Histidine kinase-like ATPase, C-terminal domain"/>
    <property type="match status" value="1"/>
</dbReference>
<dbReference type="InterPro" id="IPR038973">
    <property type="entry name" value="MutL/Mlh/Pms-like"/>
</dbReference>
<dbReference type="eggNOG" id="COG0323">
    <property type="taxonomic scope" value="Bacteria"/>
</dbReference>
<dbReference type="PATRIC" id="fig|688269.3.peg.694"/>
<dbReference type="GO" id="GO:0030983">
    <property type="term" value="F:mismatched DNA binding"/>
    <property type="evidence" value="ECO:0007669"/>
    <property type="project" value="InterPro"/>
</dbReference>
<dbReference type="Pfam" id="PF13589">
    <property type="entry name" value="HATPase_c_3"/>
    <property type="match status" value="1"/>
</dbReference>
<dbReference type="InterPro" id="IPR013507">
    <property type="entry name" value="DNA_mismatch_S5_2-like"/>
</dbReference>
<keyword evidence="2 4" id="KW-0227">DNA damage</keyword>
<dbReference type="HOGENOM" id="CLU_004131_4_0_0"/>
<dbReference type="GO" id="GO:0032300">
    <property type="term" value="C:mismatch repair complex"/>
    <property type="evidence" value="ECO:0007669"/>
    <property type="project" value="InterPro"/>
</dbReference>
<dbReference type="InterPro" id="IPR042121">
    <property type="entry name" value="MutL_C_regsub"/>
</dbReference>
<keyword evidence="8" id="KW-1185">Reference proteome</keyword>
<comment type="similarity">
    <text evidence="1 4">Belongs to the DNA mismatch repair MutL/HexB family.</text>
</comment>
<dbReference type="FunFam" id="3.30.565.10:FF:000003">
    <property type="entry name" value="DNA mismatch repair endonuclease MutL"/>
    <property type="match status" value="1"/>
</dbReference>
<dbReference type="SUPFAM" id="SSF55874">
    <property type="entry name" value="ATPase domain of HSP90 chaperone/DNA topoisomerase II/histidine kinase"/>
    <property type="match status" value="1"/>
</dbReference>
<dbReference type="PROSITE" id="PS00058">
    <property type="entry name" value="DNA_MISMATCH_REPAIR_1"/>
    <property type="match status" value="1"/>
</dbReference>
<feature type="domain" description="DNA mismatch repair protein S5" evidence="6">
    <location>
        <begin position="207"/>
        <end position="324"/>
    </location>
</feature>
<dbReference type="InterPro" id="IPR014762">
    <property type="entry name" value="DNA_mismatch_repair_CS"/>
</dbReference>
<evidence type="ECO:0000313" key="8">
    <source>
        <dbReference type="Proteomes" id="UP000006804"/>
    </source>
</evidence>
<dbReference type="Gene3D" id="3.30.1370.100">
    <property type="entry name" value="MutL, C-terminal domain, regulatory subdomain"/>
    <property type="match status" value="1"/>
</dbReference>
<evidence type="ECO:0000259" key="5">
    <source>
        <dbReference type="SMART" id="SM00853"/>
    </source>
</evidence>
<protein>
    <recommendedName>
        <fullName evidence="4">DNA mismatch repair protein MutL</fullName>
    </recommendedName>
</protein>
<dbReference type="InterPro" id="IPR020568">
    <property type="entry name" value="Ribosomal_Su5_D2-typ_SF"/>
</dbReference>
<dbReference type="PANTHER" id="PTHR10073">
    <property type="entry name" value="DNA MISMATCH REPAIR PROTEIN MLH, PMS, MUTL"/>
    <property type="match status" value="1"/>
</dbReference>
<accession>F7YXV7</accession>
<gene>
    <name evidence="4" type="primary">mutL</name>
    <name evidence="7" type="ORF">Theth_0669</name>
</gene>
<dbReference type="InterPro" id="IPR042120">
    <property type="entry name" value="MutL_C_dimsub"/>
</dbReference>
<dbReference type="SMART" id="SM00853">
    <property type="entry name" value="MutL_C"/>
    <property type="match status" value="1"/>
</dbReference>
<dbReference type="NCBIfam" id="TIGR00585">
    <property type="entry name" value="mutl"/>
    <property type="match status" value="1"/>
</dbReference>
<dbReference type="InterPro" id="IPR014790">
    <property type="entry name" value="MutL_C"/>
</dbReference>
<dbReference type="KEGG" id="tta:Theth_0669"/>
<sequence>MKIKKLDPQVVTKIAAGEVVTGVHSVVKELVENSLDAGAKKIVVELVGGGKSQIVVSDDGEGMEKEDLLLCYQPHTTSKISNFEDIYKLETFGFRGEALHSICSVSKVTIRSRPVYLPVGHEIEVVAGHLVYERPVSMDHGTVIIVKDLFFNVPARRKFLKSSAVEARMATEVFERLALSKPQVHFVLTRDQQVVYNLPSADFLTRVKQIFTDIPISQILQIDSSEGSMKLEGVIGLPSIVRTSRSTIVFVNERFVVSQLLINAIYSAYSDYLEHGQHPFAVLKLWLPSKEFDVNVHPQKLEVKFTNEEKVFTFIRDSIKNQLKKTIAKVLHVEKVKYQEIKPTPSSSILGESVFVPSKVEKHTFDFDKTLSVKASENLKLLKPRTYRVLGLIRSRYVLIETEDSLLIMDFHAAHERLIYEKILASLDNLPSQQLVFEISVPMKKSDLELFKKSDLLKKIGFEYQVRENDVLVQKIPKWLDQSDVKDFFLSAVDELKLLDLQETEEILKNLIADIACKNALRTRDKLDKLQAEQLFNEIIEAGLSNCPHGRPIFFSISYDDLDKFFERI</sequence>
<dbReference type="InterPro" id="IPR036890">
    <property type="entry name" value="HATPase_C_sf"/>
</dbReference>
<dbReference type="SMART" id="SM01340">
    <property type="entry name" value="DNA_mis_repair"/>
    <property type="match status" value="1"/>
</dbReference>
<dbReference type="GO" id="GO:0006298">
    <property type="term" value="P:mismatch repair"/>
    <property type="evidence" value="ECO:0007669"/>
    <property type="project" value="UniProtKB-UniRule"/>
</dbReference>
<feature type="domain" description="MutL C-terminal dimerisation" evidence="5">
    <location>
        <begin position="389"/>
        <end position="527"/>
    </location>
</feature>
<dbReference type="HAMAP" id="MF_00149">
    <property type="entry name" value="DNA_mis_repair"/>
    <property type="match status" value="1"/>
</dbReference>
<proteinExistence type="inferred from homology"/>
<dbReference type="Proteomes" id="UP000006804">
    <property type="component" value="Chromosome"/>
</dbReference>
<dbReference type="OrthoDB" id="9763467at2"/>
<dbReference type="InterPro" id="IPR014721">
    <property type="entry name" value="Ribsml_uS5_D2-typ_fold_subgr"/>
</dbReference>
<dbReference type="GO" id="GO:0140664">
    <property type="term" value="F:ATP-dependent DNA damage sensor activity"/>
    <property type="evidence" value="ECO:0007669"/>
    <property type="project" value="InterPro"/>
</dbReference>
<evidence type="ECO:0000256" key="3">
    <source>
        <dbReference type="ARBA" id="ARBA00023204"/>
    </source>
</evidence>
<dbReference type="Gene3D" id="3.30.1540.20">
    <property type="entry name" value="MutL, C-terminal domain, dimerisation subdomain"/>
    <property type="match status" value="1"/>
</dbReference>
<dbReference type="GO" id="GO:0005524">
    <property type="term" value="F:ATP binding"/>
    <property type="evidence" value="ECO:0007669"/>
    <property type="project" value="InterPro"/>
</dbReference>
<evidence type="ECO:0000256" key="4">
    <source>
        <dbReference type="HAMAP-Rule" id="MF_00149"/>
    </source>
</evidence>
<keyword evidence="3 4" id="KW-0234">DNA repair</keyword>
<dbReference type="PANTHER" id="PTHR10073:SF12">
    <property type="entry name" value="DNA MISMATCH REPAIR PROTEIN MLH1"/>
    <property type="match status" value="1"/>
</dbReference>
<dbReference type="InterPro" id="IPR037198">
    <property type="entry name" value="MutL_C_sf"/>
</dbReference>
<dbReference type="Gene3D" id="3.30.230.10">
    <property type="match status" value="1"/>
</dbReference>
<evidence type="ECO:0000313" key="7">
    <source>
        <dbReference type="EMBL" id="AEH50756.1"/>
    </source>
</evidence>
<dbReference type="Pfam" id="PF01119">
    <property type="entry name" value="DNA_mis_repair"/>
    <property type="match status" value="1"/>
</dbReference>
<evidence type="ECO:0000259" key="6">
    <source>
        <dbReference type="SMART" id="SM01340"/>
    </source>
</evidence>
<name>F7YXV7_9THEM</name>
<dbReference type="RefSeq" id="WP_013931979.1">
    <property type="nucleotide sequence ID" value="NC_015707.1"/>
</dbReference>
<evidence type="ECO:0000256" key="1">
    <source>
        <dbReference type="ARBA" id="ARBA00006082"/>
    </source>
</evidence>
<dbReference type="CDD" id="cd16926">
    <property type="entry name" value="HATPase_MutL-MLH-PMS-like"/>
    <property type="match status" value="1"/>
</dbReference>
<dbReference type="SUPFAM" id="SSF54211">
    <property type="entry name" value="Ribosomal protein S5 domain 2-like"/>
    <property type="match status" value="1"/>
</dbReference>
<evidence type="ECO:0000256" key="2">
    <source>
        <dbReference type="ARBA" id="ARBA00022763"/>
    </source>
</evidence>
<dbReference type="GO" id="GO:0016887">
    <property type="term" value="F:ATP hydrolysis activity"/>
    <property type="evidence" value="ECO:0007669"/>
    <property type="project" value="InterPro"/>
</dbReference>
<dbReference type="InterPro" id="IPR002099">
    <property type="entry name" value="MutL/Mlh/PMS"/>
</dbReference>
<dbReference type="CDD" id="cd00782">
    <property type="entry name" value="MutL_Trans"/>
    <property type="match status" value="1"/>
</dbReference>
<dbReference type="EMBL" id="CP002351">
    <property type="protein sequence ID" value="AEH50756.1"/>
    <property type="molecule type" value="Genomic_DNA"/>
</dbReference>
<dbReference type="InterPro" id="IPR020667">
    <property type="entry name" value="DNA_mismatch_repair_MutL"/>
</dbReference>
<dbReference type="STRING" id="688269.Theth_0669"/>
<comment type="function">
    <text evidence="4">This protein is involved in the repair of mismatches in DNA. It is required for dam-dependent methyl-directed DNA mismatch repair. May act as a 'molecular matchmaker', a protein that promotes the formation of a stable complex between two or more DNA-binding proteins in an ATP-dependent manner without itself being part of a final effector complex.</text>
</comment>
<organism evidence="7 8">
    <name type="scientific">Pseudothermotoga thermarum DSM 5069</name>
    <dbReference type="NCBI Taxonomy" id="688269"/>
    <lineage>
        <taxon>Bacteria</taxon>
        <taxon>Thermotogati</taxon>
        <taxon>Thermotogota</taxon>
        <taxon>Thermotogae</taxon>
        <taxon>Thermotogales</taxon>
        <taxon>Thermotogaceae</taxon>
        <taxon>Pseudothermotoga</taxon>
    </lineage>
</organism>
<dbReference type="SUPFAM" id="SSF118116">
    <property type="entry name" value="DNA mismatch repair protein MutL"/>
    <property type="match status" value="1"/>
</dbReference>
<dbReference type="Pfam" id="PF08676">
    <property type="entry name" value="MutL_C"/>
    <property type="match status" value="1"/>
</dbReference>